<sequence length="124" mass="13984">MMNCTDPKLVDRLVKNAPGIKQLEIRRPVDWGLGIGSQNTAPPEWANIIQTLSSLPNLVCLRLTFPGTEEHQTDLVTIAVARKMLQSSKVKGDKKLSIRRTIAPHYTNDYEEDSIHSDRTEVFN</sequence>
<proteinExistence type="predicted"/>
<dbReference type="Proteomes" id="UP001212997">
    <property type="component" value="Unassembled WGS sequence"/>
</dbReference>
<evidence type="ECO:0000313" key="2">
    <source>
        <dbReference type="Proteomes" id="UP001212997"/>
    </source>
</evidence>
<dbReference type="EMBL" id="JANAWD010000111">
    <property type="protein sequence ID" value="KAJ3486767.1"/>
    <property type="molecule type" value="Genomic_DNA"/>
</dbReference>
<name>A0AAD5VAM8_9APHY</name>
<reference evidence="1" key="1">
    <citation type="submission" date="2022-07" db="EMBL/GenBank/DDBJ databases">
        <title>Genome Sequence of Physisporinus lineatus.</title>
        <authorList>
            <person name="Buettner E."/>
        </authorList>
    </citation>
    <scope>NUCLEOTIDE SEQUENCE</scope>
    <source>
        <strain evidence="1">VT162</strain>
    </source>
</reference>
<dbReference type="AlphaFoldDB" id="A0AAD5VAM8"/>
<evidence type="ECO:0000313" key="1">
    <source>
        <dbReference type="EMBL" id="KAJ3486767.1"/>
    </source>
</evidence>
<gene>
    <name evidence="1" type="ORF">NLI96_g4008</name>
</gene>
<protein>
    <submittedName>
        <fullName evidence="1">Uncharacterized protein</fullName>
    </submittedName>
</protein>
<accession>A0AAD5VAM8</accession>
<keyword evidence="2" id="KW-1185">Reference proteome</keyword>
<organism evidence="1 2">
    <name type="scientific">Meripilus lineatus</name>
    <dbReference type="NCBI Taxonomy" id="2056292"/>
    <lineage>
        <taxon>Eukaryota</taxon>
        <taxon>Fungi</taxon>
        <taxon>Dikarya</taxon>
        <taxon>Basidiomycota</taxon>
        <taxon>Agaricomycotina</taxon>
        <taxon>Agaricomycetes</taxon>
        <taxon>Polyporales</taxon>
        <taxon>Meripilaceae</taxon>
        <taxon>Meripilus</taxon>
    </lineage>
</organism>
<comment type="caution">
    <text evidence="1">The sequence shown here is derived from an EMBL/GenBank/DDBJ whole genome shotgun (WGS) entry which is preliminary data.</text>
</comment>